<dbReference type="Pfam" id="PF03473">
    <property type="entry name" value="MOSC"/>
    <property type="match status" value="1"/>
</dbReference>
<dbReference type="GO" id="GO:0030170">
    <property type="term" value="F:pyridoxal phosphate binding"/>
    <property type="evidence" value="ECO:0007669"/>
    <property type="project" value="InterPro"/>
</dbReference>
<keyword evidence="3" id="KW-1185">Reference proteome</keyword>
<evidence type="ECO:0000259" key="1">
    <source>
        <dbReference type="PROSITE" id="PS51340"/>
    </source>
</evidence>
<feature type="domain" description="MOSC" evidence="1">
    <location>
        <begin position="30"/>
        <end position="171"/>
    </location>
</feature>
<comment type="caution">
    <text evidence="2">The sequence shown here is derived from an EMBL/GenBank/DDBJ whole genome shotgun (WGS) entry which is preliminary data.</text>
</comment>
<dbReference type="PROSITE" id="PS51340">
    <property type="entry name" value="MOSC"/>
    <property type="match status" value="1"/>
</dbReference>
<dbReference type="InterPro" id="IPR005302">
    <property type="entry name" value="MoCF_Sase_C"/>
</dbReference>
<dbReference type="OrthoDB" id="192945at2"/>
<evidence type="ECO:0000313" key="2">
    <source>
        <dbReference type="EMBL" id="TCC46098.1"/>
    </source>
</evidence>
<dbReference type="Proteomes" id="UP000293342">
    <property type="component" value="Unassembled WGS sequence"/>
</dbReference>
<dbReference type="AlphaFoldDB" id="A0A4R0JML1"/>
<dbReference type="GO" id="GO:0003824">
    <property type="term" value="F:catalytic activity"/>
    <property type="evidence" value="ECO:0007669"/>
    <property type="project" value="InterPro"/>
</dbReference>
<dbReference type="EMBL" id="SJKD01000007">
    <property type="protein sequence ID" value="TCC46098.1"/>
    <property type="molecule type" value="Genomic_DNA"/>
</dbReference>
<sequence>MPVEIIALVVSRLHAFEGRPQDGPRPDPEPVSRSEVEVRAGLGIVGDRYFGQKVHRNAAVTFVDAASLDELARTLGLPEPPDPHLMRRNIVLRGFPIDTLASRPGTPGRRFSIDSGAGAVEFQAYRPANPCAWMDVVLAPGAMKALRGHGGVRTTPLSDGILRLGPATLTLLD</sequence>
<accession>A0A4R0JML1</accession>
<protein>
    <submittedName>
        <fullName evidence="2">Molybdenum cofactor biosysynthesis protein</fullName>
    </submittedName>
</protein>
<dbReference type="Gene3D" id="2.40.33.20">
    <property type="entry name" value="PK beta-barrel domain-like"/>
    <property type="match status" value="1"/>
</dbReference>
<organism evidence="2 3">
    <name type="scientific">Kribbella capetownensis</name>
    <dbReference type="NCBI Taxonomy" id="1572659"/>
    <lineage>
        <taxon>Bacteria</taxon>
        <taxon>Bacillati</taxon>
        <taxon>Actinomycetota</taxon>
        <taxon>Actinomycetes</taxon>
        <taxon>Propionibacteriales</taxon>
        <taxon>Kribbellaceae</taxon>
        <taxon>Kribbella</taxon>
    </lineage>
</organism>
<name>A0A4R0JML1_9ACTN</name>
<dbReference type="GO" id="GO:0030151">
    <property type="term" value="F:molybdenum ion binding"/>
    <property type="evidence" value="ECO:0007669"/>
    <property type="project" value="InterPro"/>
</dbReference>
<evidence type="ECO:0000313" key="3">
    <source>
        <dbReference type="Proteomes" id="UP000293342"/>
    </source>
</evidence>
<dbReference type="SUPFAM" id="SSF50800">
    <property type="entry name" value="PK beta-barrel domain-like"/>
    <property type="match status" value="1"/>
</dbReference>
<dbReference type="InterPro" id="IPR011037">
    <property type="entry name" value="Pyrv_Knase-like_insert_dom_sf"/>
</dbReference>
<proteinExistence type="predicted"/>
<gene>
    <name evidence="2" type="ORF">E0H75_30515</name>
</gene>
<reference evidence="2 3" key="1">
    <citation type="submission" date="2019-02" db="EMBL/GenBank/DDBJ databases">
        <title>Kribbella capetownensis sp. nov. and Kribbella speibonae sp. nov., isolated from soil.</title>
        <authorList>
            <person name="Curtis S.M."/>
            <person name="Norton I."/>
            <person name="Everest G.J."/>
            <person name="Meyers P.R."/>
        </authorList>
    </citation>
    <scope>NUCLEOTIDE SEQUENCE [LARGE SCALE GENOMIC DNA]</scope>
    <source>
        <strain evidence="2 3">YM53</strain>
    </source>
</reference>